<reference evidence="4" key="1">
    <citation type="journal article" date="2019" name="Int. J. Syst. Evol. Microbiol.">
        <title>The Global Catalogue of Microorganisms (GCM) 10K type strain sequencing project: providing services to taxonomists for standard genome sequencing and annotation.</title>
        <authorList>
            <consortium name="The Broad Institute Genomics Platform"/>
            <consortium name="The Broad Institute Genome Sequencing Center for Infectious Disease"/>
            <person name="Wu L."/>
            <person name="Ma J."/>
        </authorList>
    </citation>
    <scope>NUCLEOTIDE SEQUENCE [LARGE SCALE GENOMIC DNA]</scope>
    <source>
        <strain evidence="4">CGMCC 1.18578</strain>
    </source>
</reference>
<evidence type="ECO:0000313" key="3">
    <source>
        <dbReference type="EMBL" id="MFC5531220.1"/>
    </source>
</evidence>
<organism evidence="3 4">
    <name type="scientific">Cohnella yongneupensis</name>
    <dbReference type="NCBI Taxonomy" id="425006"/>
    <lineage>
        <taxon>Bacteria</taxon>
        <taxon>Bacillati</taxon>
        <taxon>Bacillota</taxon>
        <taxon>Bacilli</taxon>
        <taxon>Bacillales</taxon>
        <taxon>Paenibacillaceae</taxon>
        <taxon>Cohnella</taxon>
    </lineage>
</organism>
<gene>
    <name evidence="3" type="ORF">ACFPQ4_17515</name>
</gene>
<dbReference type="RefSeq" id="WP_378113174.1">
    <property type="nucleotide sequence ID" value="NZ_JBHSNC010000052.1"/>
</dbReference>
<dbReference type="InterPro" id="IPR002347">
    <property type="entry name" value="SDR_fam"/>
</dbReference>
<keyword evidence="1" id="KW-0521">NADP</keyword>
<name>A0ABW0R4F1_9BACL</name>
<dbReference type="EMBL" id="JBHSNC010000052">
    <property type="protein sequence ID" value="MFC5531220.1"/>
    <property type="molecule type" value="Genomic_DNA"/>
</dbReference>
<evidence type="ECO:0000256" key="2">
    <source>
        <dbReference type="ARBA" id="ARBA00023002"/>
    </source>
</evidence>
<dbReference type="PANTHER" id="PTHR43544:SF7">
    <property type="entry name" value="NADB-LER2"/>
    <property type="match status" value="1"/>
</dbReference>
<dbReference type="PANTHER" id="PTHR43544">
    <property type="entry name" value="SHORT-CHAIN DEHYDROGENASE/REDUCTASE"/>
    <property type="match status" value="1"/>
</dbReference>
<keyword evidence="4" id="KW-1185">Reference proteome</keyword>
<sequence>MGKTACVTGADRGLGLALTKGLLEEGYRVAAGKYGSDDSDALSELKGRYGDRLLTVRMDVSSDSSVKEAARSIASFADSIDLLINNAAILGDISRTVDDELDYEEMLRVFNVNALGALRVNNALLPLILRSTLKFIMNISSEAGSIGDCYRNNWFAYAMSKSALNMQTALLHNHLRDTGALALSVHPGWVQSYMQGKLDAGATYTPDQAAGHLIALARSPERFRADKPMFVDLLGDPLPW</sequence>
<dbReference type="PRINTS" id="PR00081">
    <property type="entry name" value="GDHRDH"/>
</dbReference>
<dbReference type="SUPFAM" id="SSF51735">
    <property type="entry name" value="NAD(P)-binding Rossmann-fold domains"/>
    <property type="match status" value="1"/>
</dbReference>
<comment type="caution">
    <text evidence="3">The sequence shown here is derived from an EMBL/GenBank/DDBJ whole genome shotgun (WGS) entry which is preliminary data.</text>
</comment>
<dbReference type="Proteomes" id="UP001596108">
    <property type="component" value="Unassembled WGS sequence"/>
</dbReference>
<dbReference type="InterPro" id="IPR051468">
    <property type="entry name" value="Fungal_SecMetab_SDRs"/>
</dbReference>
<dbReference type="Gene3D" id="3.40.50.720">
    <property type="entry name" value="NAD(P)-binding Rossmann-like Domain"/>
    <property type="match status" value="1"/>
</dbReference>
<keyword evidence="2" id="KW-0560">Oxidoreductase</keyword>
<dbReference type="Pfam" id="PF00106">
    <property type="entry name" value="adh_short"/>
    <property type="match status" value="1"/>
</dbReference>
<proteinExistence type="predicted"/>
<dbReference type="InterPro" id="IPR036291">
    <property type="entry name" value="NAD(P)-bd_dom_sf"/>
</dbReference>
<evidence type="ECO:0000256" key="1">
    <source>
        <dbReference type="ARBA" id="ARBA00022857"/>
    </source>
</evidence>
<accession>A0ABW0R4F1</accession>
<protein>
    <submittedName>
        <fullName evidence="3">SDR family NAD(P)-dependent oxidoreductase</fullName>
    </submittedName>
</protein>
<evidence type="ECO:0000313" key="4">
    <source>
        <dbReference type="Proteomes" id="UP001596108"/>
    </source>
</evidence>